<dbReference type="PANTHER" id="PTHR10434:SF64">
    <property type="entry name" value="1-ACYL-SN-GLYCEROL-3-PHOSPHATE ACYLTRANSFERASE-RELATED"/>
    <property type="match status" value="1"/>
</dbReference>
<keyword evidence="3" id="KW-0808">Transferase</keyword>
<evidence type="ECO:0000313" key="10">
    <source>
        <dbReference type="Proteomes" id="UP001153069"/>
    </source>
</evidence>
<dbReference type="Proteomes" id="UP001153069">
    <property type="component" value="Unassembled WGS sequence"/>
</dbReference>
<dbReference type="Pfam" id="PF01553">
    <property type="entry name" value="Acyltransferase"/>
    <property type="match status" value="1"/>
</dbReference>
<keyword evidence="7" id="KW-0732">Signal</keyword>
<feature type="signal peptide" evidence="7">
    <location>
        <begin position="1"/>
        <end position="21"/>
    </location>
</feature>
<keyword evidence="6" id="KW-1133">Transmembrane helix</keyword>
<protein>
    <submittedName>
        <fullName evidence="9">Sn-glycerol-3-phosphate acyltransferase 1, chloroplastic</fullName>
    </submittedName>
</protein>
<evidence type="ECO:0000256" key="1">
    <source>
        <dbReference type="ARBA" id="ARBA00005189"/>
    </source>
</evidence>
<proteinExistence type="predicted"/>
<name>A0A9N8H5S6_9STRA</name>
<evidence type="ECO:0000256" key="7">
    <source>
        <dbReference type="SAM" id="SignalP"/>
    </source>
</evidence>
<dbReference type="GO" id="GO:0006654">
    <property type="term" value="P:phosphatidic acid biosynthetic process"/>
    <property type="evidence" value="ECO:0007669"/>
    <property type="project" value="TreeGrafter"/>
</dbReference>
<comment type="caution">
    <text evidence="9">The sequence shown here is derived from an EMBL/GenBank/DDBJ whole genome shotgun (WGS) entry which is preliminary data.</text>
</comment>
<accession>A0A9N8H5S6</accession>
<keyword evidence="2" id="KW-0444">Lipid biosynthesis</keyword>
<keyword evidence="6" id="KW-0812">Transmembrane</keyword>
<comment type="pathway">
    <text evidence="1">Lipid metabolism.</text>
</comment>
<reference evidence="9" key="1">
    <citation type="submission" date="2020-06" db="EMBL/GenBank/DDBJ databases">
        <authorList>
            <consortium name="Plant Systems Biology data submission"/>
        </authorList>
    </citation>
    <scope>NUCLEOTIDE SEQUENCE</scope>
    <source>
        <strain evidence="9">D6</strain>
    </source>
</reference>
<gene>
    <name evidence="9" type="ORF">SEMRO_151_G069120.1</name>
</gene>
<dbReference type="GO" id="GO:0003841">
    <property type="term" value="F:1-acylglycerol-3-phosphate O-acyltransferase activity"/>
    <property type="evidence" value="ECO:0007669"/>
    <property type="project" value="TreeGrafter"/>
</dbReference>
<evidence type="ECO:0000259" key="8">
    <source>
        <dbReference type="SMART" id="SM00563"/>
    </source>
</evidence>
<dbReference type="CDD" id="cd07989">
    <property type="entry name" value="LPLAT_AGPAT-like"/>
    <property type="match status" value="1"/>
</dbReference>
<keyword evidence="5 9" id="KW-0012">Acyltransferase</keyword>
<evidence type="ECO:0000256" key="6">
    <source>
        <dbReference type="SAM" id="Phobius"/>
    </source>
</evidence>
<organism evidence="9 10">
    <name type="scientific">Seminavis robusta</name>
    <dbReference type="NCBI Taxonomy" id="568900"/>
    <lineage>
        <taxon>Eukaryota</taxon>
        <taxon>Sar</taxon>
        <taxon>Stramenopiles</taxon>
        <taxon>Ochrophyta</taxon>
        <taxon>Bacillariophyta</taxon>
        <taxon>Bacillariophyceae</taxon>
        <taxon>Bacillariophycidae</taxon>
        <taxon>Naviculales</taxon>
        <taxon>Naviculaceae</taxon>
        <taxon>Seminavis</taxon>
    </lineage>
</organism>
<keyword evidence="10" id="KW-1185">Reference proteome</keyword>
<evidence type="ECO:0000256" key="5">
    <source>
        <dbReference type="ARBA" id="ARBA00023315"/>
    </source>
</evidence>
<dbReference type="PANTHER" id="PTHR10434">
    <property type="entry name" value="1-ACYL-SN-GLYCEROL-3-PHOSPHATE ACYLTRANSFERASE"/>
    <property type="match status" value="1"/>
</dbReference>
<dbReference type="SMART" id="SM00563">
    <property type="entry name" value="PlsC"/>
    <property type="match status" value="1"/>
</dbReference>
<keyword evidence="4" id="KW-0443">Lipid metabolism</keyword>
<evidence type="ECO:0000256" key="4">
    <source>
        <dbReference type="ARBA" id="ARBA00023098"/>
    </source>
</evidence>
<feature type="chain" id="PRO_5040351541" evidence="7">
    <location>
        <begin position="22"/>
        <end position="328"/>
    </location>
</feature>
<dbReference type="SUPFAM" id="SSF69593">
    <property type="entry name" value="Glycerol-3-phosphate (1)-acyltransferase"/>
    <property type="match status" value="1"/>
</dbReference>
<evidence type="ECO:0000256" key="3">
    <source>
        <dbReference type="ARBA" id="ARBA00022679"/>
    </source>
</evidence>
<sequence length="328" mass="36114">MRRYSVAVASALVWLCQGVTAFLPSPGTTGQRYEVQLPATIAPKESLEENINQDFWMSLQEINPIIKLGSEPKQKVINSFGLFCMAVSLAICPIWLMALQACEASYKVIGDDWDPNREFFDGLGKVWAKSFLTLTGSYPSFSGEVELLEKGPHNQPCLFVANHASWLDIPILCTCLDQVFKFVAKGELGNIPCIGHQLSGGQHILIDREDRRSQLRSFKQSIGWIKKGVPIMAFPEGKRSDDGRLLEFKGGLFAIAVKTGVPIVPITISHAHAVMPSNSLVPVQPGGGKLHVHVHGAIPSEGKTEEDLNRLVKDCFLETLPKYQHPAN</sequence>
<dbReference type="InterPro" id="IPR002123">
    <property type="entry name" value="Plipid/glycerol_acylTrfase"/>
</dbReference>
<keyword evidence="6" id="KW-0472">Membrane</keyword>
<evidence type="ECO:0000313" key="9">
    <source>
        <dbReference type="EMBL" id="CAB9502943.1"/>
    </source>
</evidence>
<dbReference type="EMBL" id="CAICTM010000150">
    <property type="protein sequence ID" value="CAB9502943.1"/>
    <property type="molecule type" value="Genomic_DNA"/>
</dbReference>
<dbReference type="AlphaFoldDB" id="A0A9N8H5S6"/>
<dbReference type="OrthoDB" id="417078at2759"/>
<evidence type="ECO:0000256" key="2">
    <source>
        <dbReference type="ARBA" id="ARBA00022516"/>
    </source>
</evidence>
<feature type="transmembrane region" description="Helical" evidence="6">
    <location>
        <begin position="80"/>
        <end position="99"/>
    </location>
</feature>
<feature type="domain" description="Phospholipid/glycerol acyltransferase" evidence="8">
    <location>
        <begin position="157"/>
        <end position="271"/>
    </location>
</feature>